<feature type="compositionally biased region" description="Basic and acidic residues" evidence="1">
    <location>
        <begin position="104"/>
        <end position="117"/>
    </location>
</feature>
<dbReference type="Proteomes" id="UP001189429">
    <property type="component" value="Unassembled WGS sequence"/>
</dbReference>
<feature type="non-terminal residue" evidence="2">
    <location>
        <position position="578"/>
    </location>
</feature>
<keyword evidence="3" id="KW-1185">Reference proteome</keyword>
<feature type="region of interest" description="Disordered" evidence="1">
    <location>
        <begin position="52"/>
        <end position="183"/>
    </location>
</feature>
<dbReference type="EMBL" id="CAUYUJ010015412">
    <property type="protein sequence ID" value="CAK0853635.1"/>
    <property type="molecule type" value="Genomic_DNA"/>
</dbReference>
<proteinExistence type="predicted"/>
<organism evidence="2 3">
    <name type="scientific">Prorocentrum cordatum</name>
    <dbReference type="NCBI Taxonomy" id="2364126"/>
    <lineage>
        <taxon>Eukaryota</taxon>
        <taxon>Sar</taxon>
        <taxon>Alveolata</taxon>
        <taxon>Dinophyceae</taxon>
        <taxon>Prorocentrales</taxon>
        <taxon>Prorocentraceae</taxon>
        <taxon>Prorocentrum</taxon>
    </lineage>
</organism>
<reference evidence="2" key="1">
    <citation type="submission" date="2023-10" db="EMBL/GenBank/DDBJ databases">
        <authorList>
            <person name="Chen Y."/>
            <person name="Shah S."/>
            <person name="Dougan E. K."/>
            <person name="Thang M."/>
            <person name="Chan C."/>
        </authorList>
    </citation>
    <scope>NUCLEOTIDE SEQUENCE [LARGE SCALE GENOMIC DNA]</scope>
</reference>
<dbReference type="SUPFAM" id="SSF56349">
    <property type="entry name" value="DNA breaking-rejoining enzymes"/>
    <property type="match status" value="1"/>
</dbReference>
<comment type="caution">
    <text evidence="2">The sequence shown here is derived from an EMBL/GenBank/DDBJ whole genome shotgun (WGS) entry which is preliminary data.</text>
</comment>
<feature type="non-terminal residue" evidence="2">
    <location>
        <position position="1"/>
    </location>
</feature>
<dbReference type="InterPro" id="IPR011010">
    <property type="entry name" value="DNA_brk_join_enz"/>
</dbReference>
<gene>
    <name evidence="2" type="ORF">PCOR1329_LOCUS45029</name>
</gene>
<evidence type="ECO:0000313" key="2">
    <source>
        <dbReference type="EMBL" id="CAK0853635.1"/>
    </source>
</evidence>
<evidence type="ECO:0000256" key="1">
    <source>
        <dbReference type="SAM" id="MobiDB-lite"/>
    </source>
</evidence>
<sequence length="578" mass="64104">IRRVAAYALARGVRFGFRWHPSELNSSDAGSRIYDPNYDSTKDLTRLVADGHGPAEVLPQPADLPRSDDVVAQDPGSLDTPDPVACTVFHDCHEADPHPGGAESQHRGPEEPAHDDQYASDGDFLSAFSDPGAFEDTYAPATGDSLEAGAAGAPGQRVSGDAGFQGARVGYSSTDGRSSQQRVRTLRADRRARRYLQLAETLPPQSSVLEEMAVSVRTQRQYVMELQGFVDFAYPRQLRTTASALLDAALVEYMNHMFFRGEQAFRGEKLLAAVMARSPEFSRVGISKMPRAWRCLKGWRRLTPGRSRKPAPLPVWRGIAVEFARRGMLAMGLAVMIGVSCYLRPSELLNLTSDNLVAPASPVSQYWSLLLHPSEGEKRSKTGDADDSLIIDSAYMLPWVHDFLQALKDKGGRLWSFDYLAFLAEFKTVAKMLGMPHLVPYQMRHSGPSIDRLKPDRSQEECQKRGRWKSWKSLVRYEKSARLGSFWNELPADIQAHMRLCEDQLDGTYMADLFSGSGKVARAVMQLGFSAKAWDIIHGAHHDITDPAVLRLLLSDIRDGRVFAAMIALPRTSLTIAR</sequence>
<evidence type="ECO:0000313" key="3">
    <source>
        <dbReference type="Proteomes" id="UP001189429"/>
    </source>
</evidence>
<name>A0ABN9U5Z3_9DINO</name>
<protein>
    <submittedName>
        <fullName evidence="2">Uncharacterized protein</fullName>
    </submittedName>
</protein>
<accession>A0ABN9U5Z3</accession>